<feature type="compositionally biased region" description="Low complexity" evidence="5">
    <location>
        <begin position="273"/>
        <end position="284"/>
    </location>
</feature>
<dbReference type="GO" id="GO:0006271">
    <property type="term" value="P:DNA strand elongation involved in DNA replication"/>
    <property type="evidence" value="ECO:0007669"/>
    <property type="project" value="TreeGrafter"/>
</dbReference>
<protein>
    <recommendedName>
        <fullName evidence="2">DNA polymerase delta subunit 3</fullName>
    </recommendedName>
</protein>
<feature type="compositionally biased region" description="Basic and acidic residues" evidence="5">
    <location>
        <begin position="240"/>
        <end position="259"/>
    </location>
</feature>
<feature type="compositionally biased region" description="Basic and acidic residues" evidence="5">
    <location>
        <begin position="185"/>
        <end position="195"/>
    </location>
</feature>
<feature type="compositionally biased region" description="Basic residues" evidence="5">
    <location>
        <begin position="285"/>
        <end position="295"/>
    </location>
</feature>
<evidence type="ECO:0000256" key="4">
    <source>
        <dbReference type="ARBA" id="ARBA00023242"/>
    </source>
</evidence>
<dbReference type="VEuPathDB" id="FungiDB:LCOR_00251.1"/>
<comment type="subcellular location">
    <subcellularLocation>
        <location evidence="1">Nucleus</location>
    </subcellularLocation>
</comment>
<proteinExistence type="predicted"/>
<dbReference type="Gene3D" id="3.90.1030.20">
    <property type="entry name" value="DNA polymerase delta, p66 (Cdc27) subunit, wHTH domain"/>
    <property type="match status" value="1"/>
</dbReference>
<feature type="compositionally biased region" description="Acidic residues" evidence="5">
    <location>
        <begin position="224"/>
        <end position="233"/>
    </location>
</feature>
<feature type="region of interest" description="Disordered" evidence="5">
    <location>
        <begin position="315"/>
        <end position="363"/>
    </location>
</feature>
<comment type="caution">
    <text evidence="6">The sequence shown here is derived from an EMBL/GenBank/DDBJ whole genome shotgun (WGS) entry which is preliminary data.</text>
</comment>
<evidence type="ECO:0000313" key="6">
    <source>
        <dbReference type="EMBL" id="CDH48471.1"/>
    </source>
</evidence>
<evidence type="ECO:0000256" key="2">
    <source>
        <dbReference type="ARBA" id="ARBA00017589"/>
    </source>
</evidence>
<organism evidence="6 7">
    <name type="scientific">Lichtheimia corymbifera JMRC:FSU:9682</name>
    <dbReference type="NCBI Taxonomy" id="1263082"/>
    <lineage>
        <taxon>Eukaryota</taxon>
        <taxon>Fungi</taxon>
        <taxon>Fungi incertae sedis</taxon>
        <taxon>Mucoromycota</taxon>
        <taxon>Mucoromycotina</taxon>
        <taxon>Mucoromycetes</taxon>
        <taxon>Mucorales</taxon>
        <taxon>Lichtheimiaceae</taxon>
        <taxon>Lichtheimia</taxon>
    </lineage>
</organism>
<dbReference type="EMBL" id="CBTN010000001">
    <property type="protein sequence ID" value="CDH48471.1"/>
    <property type="molecule type" value="Genomic_DNA"/>
</dbReference>
<dbReference type="STRING" id="1263082.A0A068RHP1"/>
<feature type="compositionally biased region" description="Low complexity" evidence="5">
    <location>
        <begin position="202"/>
        <end position="211"/>
    </location>
</feature>
<dbReference type="AlphaFoldDB" id="A0A068RHP1"/>
<dbReference type="Proteomes" id="UP000027586">
    <property type="component" value="Unassembled WGS sequence"/>
</dbReference>
<evidence type="ECO:0000256" key="3">
    <source>
        <dbReference type="ARBA" id="ARBA00022705"/>
    </source>
</evidence>
<reference evidence="6" key="1">
    <citation type="submission" date="2013-08" db="EMBL/GenBank/DDBJ databases">
        <title>Gene expansion shapes genome architecture in the human pathogen Lichtheimia corymbifera: an evolutionary genomics analysis in the ancient terrestrial Mucorales (Mucoromycotina).</title>
        <authorList>
            <person name="Schwartze V.U."/>
            <person name="Winter S."/>
            <person name="Shelest E."/>
            <person name="Marcet-Houben M."/>
            <person name="Horn F."/>
            <person name="Wehner S."/>
            <person name="Hoffmann K."/>
            <person name="Riege K."/>
            <person name="Sammeth M."/>
            <person name="Nowrousian M."/>
            <person name="Valiante V."/>
            <person name="Linde J."/>
            <person name="Jacobsen I.D."/>
            <person name="Marz M."/>
            <person name="Brakhage A.A."/>
            <person name="Gabaldon T."/>
            <person name="Bocker S."/>
            <person name="Voigt K."/>
        </authorList>
    </citation>
    <scope>NUCLEOTIDE SEQUENCE [LARGE SCALE GENOMIC DNA]</scope>
    <source>
        <strain evidence="6">FSU 9682</strain>
    </source>
</reference>
<sequence length="363" mass="40347">MDEYLTVTVLQEKRPVTYKLLARQLGLHVNKAKQGLWTFAQGNEQVRSVYYICGELIGEDRYTMRLVKDNELEETKKLFKIITGMHVYSVLPYEPKDLSVLVTASRDIPHLALEDRIKCGVFKCSTAQDTYQQPSKTSTTASTTFAKQPQPATTKPASPEKKPEPAPKKSTTASIFGKTSTTLGKRQEREEEKSTAKNKNAPSTSSPSKKQSPPPPPSVSADDIFFDDGDEDMKDAGTPVRDDPMQTDDRTNTPEKETTSPEQVEEATPPSPTAAAAGTSTTPGKTKRKVLKKKQYTNERGFMVTEDVWEWEEVDAPEAAEAATKTTMNSPKRTPEEPKKKSFGGKKKSGGAQQDLFSFWKKR</sequence>
<keyword evidence="4" id="KW-0539">Nucleus</keyword>
<dbReference type="InterPro" id="IPR041913">
    <property type="entry name" value="POLD3_sf"/>
</dbReference>
<dbReference type="GO" id="GO:0006297">
    <property type="term" value="P:nucleotide-excision repair, DNA gap filling"/>
    <property type="evidence" value="ECO:0007669"/>
    <property type="project" value="TreeGrafter"/>
</dbReference>
<evidence type="ECO:0000256" key="1">
    <source>
        <dbReference type="ARBA" id="ARBA00004123"/>
    </source>
</evidence>
<dbReference type="GO" id="GO:1904161">
    <property type="term" value="P:DNA synthesis involved in UV-damage excision repair"/>
    <property type="evidence" value="ECO:0007669"/>
    <property type="project" value="TreeGrafter"/>
</dbReference>
<feature type="compositionally biased region" description="Basic and acidic residues" evidence="5">
    <location>
        <begin position="158"/>
        <end position="167"/>
    </location>
</feature>
<dbReference type="PANTHER" id="PTHR17598">
    <property type="entry name" value="DNA POLYMERASE DELTA SUBUNIT 3"/>
    <property type="match status" value="1"/>
</dbReference>
<keyword evidence="3" id="KW-0235">DNA replication</keyword>
<accession>A0A068RHP1</accession>
<gene>
    <name evidence="6" type="ORF">LCOR_00251.1</name>
</gene>
<dbReference type="InterPro" id="IPR019038">
    <property type="entry name" value="POLD3"/>
</dbReference>
<dbReference type="GO" id="GO:0043625">
    <property type="term" value="C:delta DNA polymerase complex"/>
    <property type="evidence" value="ECO:0007669"/>
    <property type="project" value="InterPro"/>
</dbReference>
<keyword evidence="7" id="KW-1185">Reference proteome</keyword>
<dbReference type="OrthoDB" id="514823at2759"/>
<feature type="compositionally biased region" description="Low complexity" evidence="5">
    <location>
        <begin position="135"/>
        <end position="157"/>
    </location>
</feature>
<feature type="region of interest" description="Disordered" evidence="5">
    <location>
        <begin position="130"/>
        <end position="295"/>
    </location>
</feature>
<name>A0A068RHP1_9FUNG</name>
<evidence type="ECO:0000256" key="5">
    <source>
        <dbReference type="SAM" id="MobiDB-lite"/>
    </source>
</evidence>
<dbReference type="Pfam" id="PF09507">
    <property type="entry name" value="CDC27"/>
    <property type="match status" value="2"/>
</dbReference>
<evidence type="ECO:0000313" key="7">
    <source>
        <dbReference type="Proteomes" id="UP000027586"/>
    </source>
</evidence>
<dbReference type="GO" id="GO:0003887">
    <property type="term" value="F:DNA-directed DNA polymerase activity"/>
    <property type="evidence" value="ECO:0007669"/>
    <property type="project" value="TreeGrafter"/>
</dbReference>
<dbReference type="PANTHER" id="PTHR17598:SF13">
    <property type="entry name" value="DNA POLYMERASE DELTA SUBUNIT 3"/>
    <property type="match status" value="1"/>
</dbReference>